<keyword evidence="1" id="KW-0472">Membrane</keyword>
<dbReference type="AlphaFoldDB" id="A0A8T2IIM3"/>
<evidence type="ECO:0000313" key="2">
    <source>
        <dbReference type="EMBL" id="KAG8430920.1"/>
    </source>
</evidence>
<keyword evidence="1" id="KW-0812">Transmembrane</keyword>
<gene>
    <name evidence="2" type="ORF">GDO86_019745</name>
</gene>
<keyword evidence="3" id="KW-1185">Reference proteome</keyword>
<reference evidence="2" key="1">
    <citation type="thesis" date="2020" institute="ProQuest LLC" country="789 East Eisenhower Parkway, Ann Arbor, MI, USA">
        <title>Comparative Genomics and Chromosome Evolution.</title>
        <authorList>
            <person name="Mudd A.B."/>
        </authorList>
    </citation>
    <scope>NUCLEOTIDE SEQUENCE</scope>
    <source>
        <strain evidence="2">Female2</strain>
        <tissue evidence="2">Blood</tissue>
    </source>
</reference>
<proteinExistence type="predicted"/>
<sequence>MLGNYKTQNYDWVMGSNPPIAFSKRVRCPPSGYFLPLSNPPPAFSIEGGILYCPILKGKSAGICKLLSPPSICVFCHINIFIGLFIYNTY</sequence>
<name>A0A8T2IIM3_9PIPI</name>
<dbReference type="EMBL" id="JAACNH010000508">
    <property type="protein sequence ID" value="KAG8430920.1"/>
    <property type="molecule type" value="Genomic_DNA"/>
</dbReference>
<evidence type="ECO:0000256" key="1">
    <source>
        <dbReference type="SAM" id="Phobius"/>
    </source>
</evidence>
<protein>
    <submittedName>
        <fullName evidence="2">Uncharacterized protein</fullName>
    </submittedName>
</protein>
<comment type="caution">
    <text evidence="2">The sequence shown here is derived from an EMBL/GenBank/DDBJ whole genome shotgun (WGS) entry which is preliminary data.</text>
</comment>
<feature type="transmembrane region" description="Helical" evidence="1">
    <location>
        <begin position="66"/>
        <end position="87"/>
    </location>
</feature>
<organism evidence="2 3">
    <name type="scientific">Hymenochirus boettgeri</name>
    <name type="common">Congo dwarf clawed frog</name>
    <dbReference type="NCBI Taxonomy" id="247094"/>
    <lineage>
        <taxon>Eukaryota</taxon>
        <taxon>Metazoa</taxon>
        <taxon>Chordata</taxon>
        <taxon>Craniata</taxon>
        <taxon>Vertebrata</taxon>
        <taxon>Euteleostomi</taxon>
        <taxon>Amphibia</taxon>
        <taxon>Batrachia</taxon>
        <taxon>Anura</taxon>
        <taxon>Pipoidea</taxon>
        <taxon>Pipidae</taxon>
        <taxon>Pipinae</taxon>
        <taxon>Hymenochirus</taxon>
    </lineage>
</organism>
<accession>A0A8T2IIM3</accession>
<keyword evidence="1" id="KW-1133">Transmembrane helix</keyword>
<evidence type="ECO:0000313" key="3">
    <source>
        <dbReference type="Proteomes" id="UP000812440"/>
    </source>
</evidence>
<dbReference type="Proteomes" id="UP000812440">
    <property type="component" value="Unassembled WGS sequence"/>
</dbReference>